<accession>M5GF69</accession>
<dbReference type="AlphaFoldDB" id="M5GF69"/>
<evidence type="ECO:0000313" key="2">
    <source>
        <dbReference type="Proteomes" id="UP000030653"/>
    </source>
</evidence>
<evidence type="ECO:0000313" key="1">
    <source>
        <dbReference type="EMBL" id="EJU06012.1"/>
    </source>
</evidence>
<organism evidence="1 2">
    <name type="scientific">Dacryopinax primogenitus (strain DJM 731)</name>
    <name type="common">Brown rot fungus</name>
    <dbReference type="NCBI Taxonomy" id="1858805"/>
    <lineage>
        <taxon>Eukaryota</taxon>
        <taxon>Fungi</taxon>
        <taxon>Dikarya</taxon>
        <taxon>Basidiomycota</taxon>
        <taxon>Agaricomycotina</taxon>
        <taxon>Dacrymycetes</taxon>
        <taxon>Dacrymycetales</taxon>
        <taxon>Dacrymycetaceae</taxon>
        <taxon>Dacryopinax</taxon>
    </lineage>
</organism>
<dbReference type="Proteomes" id="UP000030653">
    <property type="component" value="Unassembled WGS sequence"/>
</dbReference>
<protein>
    <submittedName>
        <fullName evidence="1">Uncharacterized protein</fullName>
    </submittedName>
</protein>
<proteinExistence type="predicted"/>
<name>M5GF69_DACPD</name>
<keyword evidence="2" id="KW-1185">Reference proteome</keyword>
<dbReference type="GeneID" id="63682758"/>
<reference evidence="1 2" key="1">
    <citation type="journal article" date="2012" name="Science">
        <title>The Paleozoic origin of enzymatic lignin decomposition reconstructed from 31 fungal genomes.</title>
        <authorList>
            <person name="Floudas D."/>
            <person name="Binder M."/>
            <person name="Riley R."/>
            <person name="Barry K."/>
            <person name="Blanchette R.A."/>
            <person name="Henrissat B."/>
            <person name="Martinez A.T."/>
            <person name="Otillar R."/>
            <person name="Spatafora J.W."/>
            <person name="Yadav J.S."/>
            <person name="Aerts A."/>
            <person name="Benoit I."/>
            <person name="Boyd A."/>
            <person name="Carlson A."/>
            <person name="Copeland A."/>
            <person name="Coutinho P.M."/>
            <person name="de Vries R.P."/>
            <person name="Ferreira P."/>
            <person name="Findley K."/>
            <person name="Foster B."/>
            <person name="Gaskell J."/>
            <person name="Glotzer D."/>
            <person name="Gorecki P."/>
            <person name="Heitman J."/>
            <person name="Hesse C."/>
            <person name="Hori C."/>
            <person name="Igarashi K."/>
            <person name="Jurgens J.A."/>
            <person name="Kallen N."/>
            <person name="Kersten P."/>
            <person name="Kohler A."/>
            <person name="Kuees U."/>
            <person name="Kumar T.K.A."/>
            <person name="Kuo A."/>
            <person name="LaButti K."/>
            <person name="Larrondo L.F."/>
            <person name="Lindquist E."/>
            <person name="Ling A."/>
            <person name="Lombard V."/>
            <person name="Lucas S."/>
            <person name="Lundell T."/>
            <person name="Martin R."/>
            <person name="McLaughlin D.J."/>
            <person name="Morgenstern I."/>
            <person name="Morin E."/>
            <person name="Murat C."/>
            <person name="Nagy L.G."/>
            <person name="Nolan M."/>
            <person name="Ohm R.A."/>
            <person name="Patyshakuliyeva A."/>
            <person name="Rokas A."/>
            <person name="Ruiz-Duenas F.J."/>
            <person name="Sabat G."/>
            <person name="Salamov A."/>
            <person name="Samejima M."/>
            <person name="Schmutz J."/>
            <person name="Slot J.C."/>
            <person name="St John F."/>
            <person name="Stenlid J."/>
            <person name="Sun H."/>
            <person name="Sun S."/>
            <person name="Syed K."/>
            <person name="Tsang A."/>
            <person name="Wiebenga A."/>
            <person name="Young D."/>
            <person name="Pisabarro A."/>
            <person name="Eastwood D.C."/>
            <person name="Martin F."/>
            <person name="Cullen D."/>
            <person name="Grigoriev I.V."/>
            <person name="Hibbett D.S."/>
        </authorList>
    </citation>
    <scope>NUCLEOTIDE SEQUENCE [LARGE SCALE GENOMIC DNA]</scope>
    <source>
        <strain evidence="1 2">DJM-731 SS1</strain>
    </source>
</reference>
<gene>
    <name evidence="1" type="ORF">DACRYDRAFT_102969</name>
</gene>
<dbReference type="RefSeq" id="XP_040632906.1">
    <property type="nucleotide sequence ID" value="XM_040767696.1"/>
</dbReference>
<dbReference type="EMBL" id="JH795855">
    <property type="protein sequence ID" value="EJU06012.1"/>
    <property type="molecule type" value="Genomic_DNA"/>
</dbReference>
<sequence>MSGMLTGALRVNTSHLSVDGRHDFDVIIDTDDATTVRAYTPRHSSRSSSITARNVPLPESVEASSAVTMSSYRIIDDHGSALVKRPSAASYSVISPDDSASVISVAVSMGALRVRHDNSDGAMDMPSVMHSGDAPLKALDVYSRSKVVVNGRTHESVMHFCAYAALKRANLITKSNRNDFDSRSPRSVLSLVQSTLKQHNVEHAFGRNELYMALFWGILALCE</sequence>
<dbReference type="HOGENOM" id="CLU_1240098_0_0_1"/>